<dbReference type="SUPFAM" id="SSF48452">
    <property type="entry name" value="TPR-like"/>
    <property type="match status" value="1"/>
</dbReference>
<dbReference type="EMBL" id="VWZO01006934">
    <property type="protein sequence ID" value="NXH13387.1"/>
    <property type="molecule type" value="Genomic_DNA"/>
</dbReference>
<dbReference type="OrthoDB" id="9930656at2759"/>
<dbReference type="Proteomes" id="UP000534107">
    <property type="component" value="Unassembled WGS sequence"/>
</dbReference>
<evidence type="ECO:0000256" key="1">
    <source>
        <dbReference type="SAM" id="MobiDB-lite"/>
    </source>
</evidence>
<dbReference type="AlphaFoldDB" id="A0A7K9HI32"/>
<accession>A0A7K9HI32</accession>
<proteinExistence type="predicted"/>
<evidence type="ECO:0000313" key="2">
    <source>
        <dbReference type="EMBL" id="NXH13387.1"/>
    </source>
</evidence>
<dbReference type="InterPro" id="IPR029161">
    <property type="entry name" value="SPATA16"/>
</dbReference>
<feature type="region of interest" description="Disordered" evidence="1">
    <location>
        <begin position="1"/>
        <end position="34"/>
    </location>
</feature>
<dbReference type="Gene3D" id="1.25.40.10">
    <property type="entry name" value="Tetratricopeptide repeat domain"/>
    <property type="match status" value="1"/>
</dbReference>
<dbReference type="GO" id="GO:0005794">
    <property type="term" value="C:Golgi apparatus"/>
    <property type="evidence" value="ECO:0007669"/>
    <property type="project" value="InterPro"/>
</dbReference>
<evidence type="ECO:0000313" key="3">
    <source>
        <dbReference type="Proteomes" id="UP000534107"/>
    </source>
</evidence>
<feature type="non-terminal residue" evidence="2">
    <location>
        <position position="1"/>
    </location>
</feature>
<protein>
    <submittedName>
        <fullName evidence="2">SPT16 protein</fullName>
    </submittedName>
</protein>
<keyword evidence="3" id="KW-1185">Reference proteome</keyword>
<feature type="non-terminal residue" evidence="2">
    <location>
        <position position="469"/>
    </location>
</feature>
<dbReference type="InterPro" id="IPR011990">
    <property type="entry name" value="TPR-like_helical_dom_sf"/>
</dbReference>
<comment type="caution">
    <text evidence="2">The sequence shown here is derived from an EMBL/GenBank/DDBJ whole genome shotgun (WGS) entry which is preliminary data.</text>
</comment>
<organism evidence="2 3">
    <name type="scientific">Bucco capensis</name>
    <name type="common">collared puffbird</name>
    <dbReference type="NCBI Taxonomy" id="135168"/>
    <lineage>
        <taxon>Eukaryota</taxon>
        <taxon>Metazoa</taxon>
        <taxon>Chordata</taxon>
        <taxon>Craniata</taxon>
        <taxon>Vertebrata</taxon>
        <taxon>Euteleostomi</taxon>
        <taxon>Archelosauria</taxon>
        <taxon>Archosauria</taxon>
        <taxon>Dinosauria</taxon>
        <taxon>Saurischia</taxon>
        <taxon>Theropoda</taxon>
        <taxon>Coelurosauria</taxon>
        <taxon>Aves</taxon>
        <taxon>Neognathae</taxon>
        <taxon>Neoaves</taxon>
        <taxon>Telluraves</taxon>
        <taxon>Coraciimorphae</taxon>
        <taxon>Piciformes</taxon>
        <taxon>Bucconidae</taxon>
        <taxon>Bucco</taxon>
    </lineage>
</organism>
<dbReference type="GO" id="GO:0007283">
    <property type="term" value="P:spermatogenesis"/>
    <property type="evidence" value="ECO:0007669"/>
    <property type="project" value="InterPro"/>
</dbReference>
<sequence>KMAKQINDVGKASSKWESENNENPSVTKEETTLETGNQLIPTYPPCISLQRLKEIEVELVFVDEEDISFEFINSEALRAPHSSSLPVIGECLQTTLCQGSSCYRENNCAAAVEQFTAALKLCNEGWALDDPWKASSEDISSVASFIETKLAMCYLELKMPDHALDHAHRSITLNPAYFRNHLRQAAAFWRLHRYSEAARSAMIADYMYWLAGGTDRDTSKLIKLYWQFMIEEALIEAMYFSVMYTPFSTEVTDDTIKKLDKKSAAKHPVYMKHIYTDPHELHILPKMSDWLSQRPQQYLLTLGFKSKYIGKLFERCLRGKQSIFSGQKASLYTLTKEEAEKYWHEIGKKLMSVMDFVRSTKLTDNCCPCLHGIEKLQYASLLGCMKRDKEQSQVINQAMAELATLPYLQDISEKDVRLLQSLMTDAMKVLGGVQSDDKCVWNKLEKMGPVHDILQEIEDTFLKNKKLRA</sequence>
<name>A0A7K9HI32_9PICI</name>
<dbReference type="PANTHER" id="PTHR47228:SF1">
    <property type="entry name" value="SPERMATOGENESIS-ASSOCIATED PROTEIN 16"/>
    <property type="match status" value="1"/>
</dbReference>
<reference evidence="2 3" key="1">
    <citation type="submission" date="2019-09" db="EMBL/GenBank/DDBJ databases">
        <title>Bird 10,000 Genomes (B10K) Project - Family phase.</title>
        <authorList>
            <person name="Zhang G."/>
        </authorList>
    </citation>
    <scope>NUCLEOTIDE SEQUENCE [LARGE SCALE GENOMIC DNA]</scope>
    <source>
        <strain evidence="2">B10K-DU-001-16</strain>
        <tissue evidence="2">Muscle</tissue>
    </source>
</reference>
<dbReference type="Pfam" id="PF15015">
    <property type="entry name" value="NYD-SP12_N"/>
    <property type="match status" value="1"/>
</dbReference>
<dbReference type="PANTHER" id="PTHR47228">
    <property type="entry name" value="SPERMATOGENESIS-ASSOCIATED PROTEIN 16"/>
    <property type="match status" value="1"/>
</dbReference>
<gene>
    <name evidence="2" type="primary">Spata16_1</name>
    <name evidence="2" type="ORF">BUCCAP_R04268</name>
</gene>